<feature type="chain" id="PRO_5040464372" evidence="1">
    <location>
        <begin position="17"/>
        <end position="267"/>
    </location>
</feature>
<reference evidence="2" key="1">
    <citation type="submission" date="2021-12" db="EMBL/GenBank/DDBJ databases">
        <authorList>
            <person name="King R."/>
        </authorList>
    </citation>
    <scope>NUCLEOTIDE SEQUENCE</scope>
</reference>
<sequence length="267" mass="30344">MKVAIPLCIILPFVAAFLSTPLEDIPNSSNVHLMPLVLEKEPSKKPPEIENTRTNNDEVGGTEMEQMLHGQARWMSNIKDEGLREEAIFNALKAEKIQSKINGELSARVKFLSESLWIVKARCAIEDVERRFKIARITLSNEEAEGATDDFEYRRRLREKRWKMIFKIHKGNWEIREIITKIQSKNSDVKALDDFASDISVAYSLLSDDIHSIVFIKGTMPDPILTAHLTKNTKASSAVQLLLSLLDLEPPSHARKKRNANPSTREN</sequence>
<protein>
    <submittedName>
        <fullName evidence="2">Uncharacterized protein</fullName>
    </submittedName>
</protein>
<keyword evidence="3" id="KW-1185">Reference proteome</keyword>
<evidence type="ECO:0000313" key="3">
    <source>
        <dbReference type="Proteomes" id="UP001152759"/>
    </source>
</evidence>
<evidence type="ECO:0000313" key="2">
    <source>
        <dbReference type="EMBL" id="CAH0390099.1"/>
    </source>
</evidence>
<feature type="signal peptide" evidence="1">
    <location>
        <begin position="1"/>
        <end position="16"/>
    </location>
</feature>
<gene>
    <name evidence="2" type="ORF">BEMITA_LOCUS8855</name>
</gene>
<name>A0A9P0AAD8_BEMTA</name>
<evidence type="ECO:0000256" key="1">
    <source>
        <dbReference type="SAM" id="SignalP"/>
    </source>
</evidence>
<dbReference type="Proteomes" id="UP001152759">
    <property type="component" value="Chromosome 5"/>
</dbReference>
<dbReference type="EMBL" id="OU963866">
    <property type="protein sequence ID" value="CAH0390099.1"/>
    <property type="molecule type" value="Genomic_DNA"/>
</dbReference>
<organism evidence="2 3">
    <name type="scientific">Bemisia tabaci</name>
    <name type="common">Sweetpotato whitefly</name>
    <name type="synonym">Aleurodes tabaci</name>
    <dbReference type="NCBI Taxonomy" id="7038"/>
    <lineage>
        <taxon>Eukaryota</taxon>
        <taxon>Metazoa</taxon>
        <taxon>Ecdysozoa</taxon>
        <taxon>Arthropoda</taxon>
        <taxon>Hexapoda</taxon>
        <taxon>Insecta</taxon>
        <taxon>Pterygota</taxon>
        <taxon>Neoptera</taxon>
        <taxon>Paraneoptera</taxon>
        <taxon>Hemiptera</taxon>
        <taxon>Sternorrhyncha</taxon>
        <taxon>Aleyrodoidea</taxon>
        <taxon>Aleyrodidae</taxon>
        <taxon>Aleyrodinae</taxon>
        <taxon>Bemisia</taxon>
    </lineage>
</organism>
<keyword evidence="1" id="KW-0732">Signal</keyword>
<dbReference type="AlphaFoldDB" id="A0A9P0AAD8"/>
<proteinExistence type="predicted"/>
<accession>A0A9P0AAD8</accession>